<evidence type="ECO:0000313" key="5">
    <source>
        <dbReference type="EMBL" id="KAK5618053.1"/>
    </source>
</evidence>
<dbReference type="InterPro" id="IPR028089">
    <property type="entry name" value="DUF4455"/>
</dbReference>
<evidence type="ECO:0000313" key="6">
    <source>
        <dbReference type="Proteomes" id="UP001311232"/>
    </source>
</evidence>
<feature type="coiled-coil region" evidence="1">
    <location>
        <begin position="744"/>
        <end position="789"/>
    </location>
</feature>
<feature type="compositionally biased region" description="Polar residues" evidence="2">
    <location>
        <begin position="1050"/>
        <end position="1065"/>
    </location>
</feature>
<evidence type="ECO:0008006" key="7">
    <source>
        <dbReference type="Google" id="ProtNLM"/>
    </source>
</evidence>
<evidence type="ECO:0000256" key="2">
    <source>
        <dbReference type="SAM" id="MobiDB-lite"/>
    </source>
</evidence>
<dbReference type="PANTHER" id="PTHR21444">
    <property type="entry name" value="COILED-COIL DOMAIN-CONTAINING PROTEIN 180"/>
    <property type="match status" value="1"/>
</dbReference>
<dbReference type="InterPro" id="IPR027914">
    <property type="entry name" value="DUF4456"/>
</dbReference>
<feature type="domain" description="DUF4455" evidence="3">
    <location>
        <begin position="312"/>
        <end position="552"/>
    </location>
</feature>
<keyword evidence="1" id="KW-0175">Coiled coil</keyword>
<sequence length="1421" mass="161286">MKCTPWQLRSAKDPGMLLGSDQSGGSTMGGQGPNPAAGSRPSARMCESRAVPSGEVNRQLFDAQAQLSRSLLAGRRVQKTDCLSPADSSRVCSPTSRGQQMDAEDDGFADVRKLPDSVAINHPSSGIIERLSKKRGQKHDAALKQLEADLTHLSQVCELEVRTNSEQVLSSLREVELRLDSLKGRIGQQEPVSLQAWHSLWEAVEEEVRLKKICISELDQKLGDVEEHRSLGIKVVLRKHFQLLEQISFLSPPDVHRLMHAEAMKLNQSLLANQRSIAWLVLRLKEDHLQQESLFRLHWKDCLDQWRSNRVENVVERLNSLVPPICSLALVSDWFDELTAVNQQIDHLHADLLHQMRGLYEHTWQHHLAEVENCKEALLALQLSDQQVKEIIASQLLPLIGQQQRQDEERLAALDVCSDSVGRHGLQVSRSVFEVMRASALLWEMHCRRLERREEELKGQLEVLRQAQQQHVQKKMVHMDVLLGALRQESSEAALQMCLHKTLEQLQDMEDSRRQSVSDQCEVLDQLPALLMEELLSYSISISSFFRLSHAYRPSPAELQNFPPSKIRSPRLVLETSSRTETVQPENKEPISSQKETGPAHRSQKWLTEAASSLLKLCDISSSVTFTSTGGVVYTGPAFRCSAPDLSDSIQQETHLSLFPVELLVHTLSRTRTLVLDHVEQSFKDLLGSAAAMVAERKEVVRLEQKLQLTPEHIRTHIYEPRLAELQLHQKCVDVHCQDISDILISCRKEFQDLQNSIQKKNQELFNGLASCELELQELQTIIQKNNQDGLEVAPSSSRGLEVCGTILQNCLDRHTEDTQNFRQSVQCRLEEARKRTGDLLKSFRMFSEGGDLAPQEDKMFRRRMKEETKQISATEKSIFSELELFESKILRQVRKMSSGLEDKLSSLQAEVKFIDEVQKILSRTQIQIKAEVASSNLQQSKLSSRLEDLRMMMKNMQVSPDQFCSFFSSTNEQMKMRCFYLDFNLDSAVKESLALSAHPKPREQVRSGSLQLSRTAVDLHEEPAVSAVRFTLLQDPGSENQQRGRKAADQSSAQHQQRSADSISTLSMRISSRSIRTEVSTDIRTKRKFQIFGSKQEAELSTHSFSASLTSILWRSNDALLLLAEEFYCSQRPCSLNLLPESVDQWAESIQQRLLGYQEQGRGFLSMSRDEVVKQLSVFRELLTCLPDVLINDHEGQQGARLTEEVGVVRKKLEEKLAASEEEKISNVRHLRVSLSDNELEALNSREELRQQQVHSAILSTHLELQECVRGRAEEFMTSLSSLTEKLLHLLDEMLTATETDPAEPPRAVTMETGAETGSEVSRGSRTWTGITHLSLLTNNSGVSSVTMTTASIPTARSSLKHRAVIEHRDAALKRWEQLIRSEVSRSDVDRRNQLSKQQSWTSYWRQEILTLRRTRKTHF</sequence>
<feature type="region of interest" description="Disordered" evidence="2">
    <location>
        <begin position="570"/>
        <end position="603"/>
    </location>
</feature>
<evidence type="ECO:0000259" key="4">
    <source>
        <dbReference type="Pfam" id="PF14644"/>
    </source>
</evidence>
<dbReference type="Proteomes" id="UP001311232">
    <property type="component" value="Unassembled WGS sequence"/>
</dbReference>
<feature type="compositionally biased region" description="Polar residues" evidence="2">
    <location>
        <begin position="575"/>
        <end position="596"/>
    </location>
</feature>
<feature type="region of interest" description="Disordered" evidence="2">
    <location>
        <begin position="1037"/>
        <end position="1065"/>
    </location>
</feature>
<dbReference type="EMBL" id="JAHHUM010000644">
    <property type="protein sequence ID" value="KAK5618053.1"/>
    <property type="molecule type" value="Genomic_DNA"/>
</dbReference>
<evidence type="ECO:0000256" key="1">
    <source>
        <dbReference type="SAM" id="Coils"/>
    </source>
</evidence>
<organism evidence="5 6">
    <name type="scientific">Crenichthys baileyi</name>
    <name type="common">White River springfish</name>
    <dbReference type="NCBI Taxonomy" id="28760"/>
    <lineage>
        <taxon>Eukaryota</taxon>
        <taxon>Metazoa</taxon>
        <taxon>Chordata</taxon>
        <taxon>Craniata</taxon>
        <taxon>Vertebrata</taxon>
        <taxon>Euteleostomi</taxon>
        <taxon>Actinopterygii</taxon>
        <taxon>Neopterygii</taxon>
        <taxon>Teleostei</taxon>
        <taxon>Neoteleostei</taxon>
        <taxon>Acanthomorphata</taxon>
        <taxon>Ovalentaria</taxon>
        <taxon>Atherinomorphae</taxon>
        <taxon>Cyprinodontiformes</taxon>
        <taxon>Goodeidae</taxon>
        <taxon>Crenichthys</taxon>
    </lineage>
</organism>
<dbReference type="Pfam" id="PF14643">
    <property type="entry name" value="DUF4455"/>
    <property type="match status" value="1"/>
</dbReference>
<accession>A0AAV9S9G3</accession>
<name>A0AAV9S9G3_9TELE</name>
<evidence type="ECO:0000259" key="3">
    <source>
        <dbReference type="Pfam" id="PF14643"/>
    </source>
</evidence>
<proteinExistence type="predicted"/>
<feature type="region of interest" description="Disordered" evidence="2">
    <location>
        <begin position="83"/>
        <end position="103"/>
    </location>
</feature>
<keyword evidence="6" id="KW-1185">Reference proteome</keyword>
<reference evidence="5 6" key="1">
    <citation type="submission" date="2021-06" db="EMBL/GenBank/DDBJ databases">
        <authorList>
            <person name="Palmer J.M."/>
        </authorList>
    </citation>
    <scope>NUCLEOTIDE SEQUENCE [LARGE SCALE GENOMIC DNA]</scope>
    <source>
        <strain evidence="5 6">MEX-2019</strain>
        <tissue evidence="5">Muscle</tissue>
    </source>
</reference>
<feature type="domain" description="DUF4456" evidence="4">
    <location>
        <begin position="1122"/>
        <end position="1306"/>
    </location>
</feature>
<protein>
    <recommendedName>
        <fullName evidence="7">Coiled-coil domain-containing protein 180-like</fullName>
    </recommendedName>
</protein>
<dbReference type="Pfam" id="PF14644">
    <property type="entry name" value="DUF4456"/>
    <property type="match status" value="1"/>
</dbReference>
<gene>
    <name evidence="5" type="ORF">CRENBAI_022941</name>
</gene>
<dbReference type="PANTHER" id="PTHR21444:SF14">
    <property type="entry name" value="COILED-COIL DOMAIN-CONTAINING PROTEIN 180"/>
    <property type="match status" value="1"/>
</dbReference>
<feature type="region of interest" description="Disordered" evidence="2">
    <location>
        <begin position="1"/>
        <end position="51"/>
    </location>
</feature>
<feature type="compositionally biased region" description="Polar residues" evidence="2">
    <location>
        <begin position="86"/>
        <end position="99"/>
    </location>
</feature>
<comment type="caution">
    <text evidence="5">The sequence shown here is derived from an EMBL/GenBank/DDBJ whole genome shotgun (WGS) entry which is preliminary data.</text>
</comment>